<gene>
    <name evidence="2" type="ORF">BGZ95_009842</name>
</gene>
<dbReference type="EMBL" id="JAAAIL010000610">
    <property type="protein sequence ID" value="KAG0274395.1"/>
    <property type="molecule type" value="Genomic_DNA"/>
</dbReference>
<dbReference type="AlphaFoldDB" id="A0AAD4DCT8"/>
<keyword evidence="3" id="KW-1185">Reference proteome</keyword>
<feature type="region of interest" description="Disordered" evidence="1">
    <location>
        <begin position="1"/>
        <end position="42"/>
    </location>
</feature>
<evidence type="ECO:0000313" key="2">
    <source>
        <dbReference type="EMBL" id="KAG0274395.1"/>
    </source>
</evidence>
<feature type="compositionally biased region" description="Polar residues" evidence="1">
    <location>
        <begin position="1"/>
        <end position="10"/>
    </location>
</feature>
<accession>A0AAD4DCT8</accession>
<evidence type="ECO:0000256" key="1">
    <source>
        <dbReference type="SAM" id="MobiDB-lite"/>
    </source>
</evidence>
<protein>
    <submittedName>
        <fullName evidence="2">Uncharacterized protein</fullName>
    </submittedName>
</protein>
<comment type="caution">
    <text evidence="2">The sequence shown here is derived from an EMBL/GenBank/DDBJ whole genome shotgun (WGS) entry which is preliminary data.</text>
</comment>
<dbReference type="Proteomes" id="UP001194580">
    <property type="component" value="Unassembled WGS sequence"/>
</dbReference>
<sequence length="487" mass="52479">MDILVTSSALPSEDQLAPKSSRPNDGMSLVDTLKTSSDSPYQPNVVRIDVDCSTYPKDLATTRSSDSGVSTQIQASAYINDSDTLSVPTSDTYTAANINKEHKAPGLFNSTSIHSTVHQSETSKQVLITTTTTTTITAPASTPTATILTLQPEAPPSQLKPEAVSAQSSSNAVASSSISILSASGTLVSHEVQGRLSTSTTTHASHPLSRTTTAYTLAVSPTPFDPQQFKATLQRIAALTEQFEALNDQLLDALTSYDESRLGLDFASATGSHLTAEPAPQNESPTDLEIERRMVAHSLVELISSSWSRLASAGSTTVYPTLNLPIQAQPPAQKMVRLNKPQIKAATHLKNTIVAFWSAQSNLHDRAQLVLEILQDPLELEDEGRVRSLRSRHLNNLLSTSLMPTEADRLSNKVNLDQDRMTQITEQLQGVWLEILLVLSNPSITTDKAGGTITNGEEGDNESIGSRLFRIGKSKRGLFSRICSAFQ</sequence>
<organism evidence="2 3">
    <name type="scientific">Linnemannia exigua</name>
    <dbReference type="NCBI Taxonomy" id="604196"/>
    <lineage>
        <taxon>Eukaryota</taxon>
        <taxon>Fungi</taxon>
        <taxon>Fungi incertae sedis</taxon>
        <taxon>Mucoromycota</taxon>
        <taxon>Mortierellomycotina</taxon>
        <taxon>Mortierellomycetes</taxon>
        <taxon>Mortierellales</taxon>
        <taxon>Mortierellaceae</taxon>
        <taxon>Linnemannia</taxon>
    </lineage>
</organism>
<proteinExistence type="predicted"/>
<evidence type="ECO:0000313" key="3">
    <source>
        <dbReference type="Proteomes" id="UP001194580"/>
    </source>
</evidence>
<name>A0AAD4DCT8_9FUNG</name>
<reference evidence="2" key="1">
    <citation type="journal article" date="2020" name="Fungal Divers.">
        <title>Resolving the Mortierellaceae phylogeny through synthesis of multi-gene phylogenetics and phylogenomics.</title>
        <authorList>
            <person name="Vandepol N."/>
            <person name="Liber J."/>
            <person name="Desiro A."/>
            <person name="Na H."/>
            <person name="Kennedy M."/>
            <person name="Barry K."/>
            <person name="Grigoriev I.V."/>
            <person name="Miller A.N."/>
            <person name="O'Donnell K."/>
            <person name="Stajich J.E."/>
            <person name="Bonito G."/>
        </authorList>
    </citation>
    <scope>NUCLEOTIDE SEQUENCE</scope>
    <source>
        <strain evidence="2">NRRL 28262</strain>
    </source>
</reference>
<feature type="compositionally biased region" description="Polar residues" evidence="1">
    <location>
        <begin position="33"/>
        <end position="42"/>
    </location>
</feature>